<feature type="transmembrane region" description="Helical" evidence="8">
    <location>
        <begin position="340"/>
        <end position="358"/>
    </location>
</feature>
<evidence type="ECO:0000256" key="7">
    <source>
        <dbReference type="RuleBase" id="RU000320"/>
    </source>
</evidence>
<evidence type="ECO:0000256" key="3">
    <source>
        <dbReference type="ARBA" id="ARBA00022692"/>
    </source>
</evidence>
<feature type="transmembrane region" description="Helical" evidence="8">
    <location>
        <begin position="166"/>
        <end position="183"/>
    </location>
</feature>
<feature type="transmembrane region" description="Helical" evidence="8">
    <location>
        <begin position="189"/>
        <end position="207"/>
    </location>
</feature>
<dbReference type="GO" id="GO:0005886">
    <property type="term" value="C:plasma membrane"/>
    <property type="evidence" value="ECO:0007669"/>
    <property type="project" value="UniProtKB-SubCell"/>
</dbReference>
<accession>A0A7L6N1S8</accession>
<dbReference type="GO" id="GO:0016491">
    <property type="term" value="F:oxidoreductase activity"/>
    <property type="evidence" value="ECO:0007669"/>
    <property type="project" value="UniProtKB-KW"/>
</dbReference>
<dbReference type="PANTHER" id="PTHR42682">
    <property type="entry name" value="HYDROGENASE-4 COMPONENT F"/>
    <property type="match status" value="1"/>
</dbReference>
<evidence type="ECO:0000256" key="2">
    <source>
        <dbReference type="ARBA" id="ARBA00022475"/>
    </source>
</evidence>
<evidence type="ECO:0000259" key="9">
    <source>
        <dbReference type="Pfam" id="PF00361"/>
    </source>
</evidence>
<dbReference type="InterPro" id="IPR001750">
    <property type="entry name" value="ND/Mrp_TM"/>
</dbReference>
<feature type="transmembrane region" description="Helical" evidence="8">
    <location>
        <begin position="92"/>
        <end position="113"/>
    </location>
</feature>
<evidence type="ECO:0000313" key="12">
    <source>
        <dbReference type="Proteomes" id="UP000512167"/>
    </source>
</evidence>
<feature type="transmembrane region" description="Helical" evidence="8">
    <location>
        <begin position="296"/>
        <end position="320"/>
    </location>
</feature>
<evidence type="ECO:0000256" key="5">
    <source>
        <dbReference type="ARBA" id="ARBA00023002"/>
    </source>
</evidence>
<evidence type="ECO:0000256" key="4">
    <source>
        <dbReference type="ARBA" id="ARBA00022989"/>
    </source>
</evidence>
<comment type="subcellular location">
    <subcellularLocation>
        <location evidence="1">Cell membrane</location>
        <topology evidence="1">Multi-pass membrane protein</topology>
    </subcellularLocation>
    <subcellularLocation>
        <location evidence="7">Membrane</location>
        <topology evidence="7">Multi-pass membrane protein</topology>
    </subcellularLocation>
</comment>
<feature type="transmembrane region" description="Helical" evidence="8">
    <location>
        <begin position="219"/>
        <end position="241"/>
    </location>
</feature>
<dbReference type="PANTHER" id="PTHR42682:SF4">
    <property type="entry name" value="NADH-UBIQUINONE_PLASTOQUINONE"/>
    <property type="match status" value="1"/>
</dbReference>
<dbReference type="Pfam" id="PF00662">
    <property type="entry name" value="Proton_antipo_N"/>
    <property type="match status" value="1"/>
</dbReference>
<protein>
    <submittedName>
        <fullName evidence="11">Proton-conducting membrane transporter</fullName>
    </submittedName>
</protein>
<reference evidence="11 12" key="1">
    <citation type="submission" date="2020-04" db="EMBL/GenBank/DDBJ databases">
        <authorList>
            <person name="Zheng R.K."/>
            <person name="Sun C.M."/>
        </authorList>
    </citation>
    <scope>NUCLEOTIDE SEQUENCE [LARGE SCALE GENOMIC DNA]</scope>
    <source>
        <strain evidence="12">zrk29</strain>
    </source>
</reference>
<feature type="transmembrane region" description="Helical" evidence="8">
    <location>
        <begin position="59"/>
        <end position="80"/>
    </location>
</feature>
<keyword evidence="3 7" id="KW-0812">Transmembrane</keyword>
<evidence type="ECO:0000256" key="6">
    <source>
        <dbReference type="ARBA" id="ARBA00023136"/>
    </source>
</evidence>
<feature type="transmembrane region" description="Helical" evidence="8">
    <location>
        <begin position="677"/>
        <end position="701"/>
    </location>
</feature>
<feature type="transmembrane region" description="Helical" evidence="8">
    <location>
        <begin position="133"/>
        <end position="154"/>
    </location>
</feature>
<keyword evidence="6 8" id="KW-0472">Membrane</keyword>
<dbReference type="Pfam" id="PF00361">
    <property type="entry name" value="Proton_antipo_M"/>
    <property type="match status" value="1"/>
</dbReference>
<evidence type="ECO:0000256" key="1">
    <source>
        <dbReference type="ARBA" id="ARBA00004651"/>
    </source>
</evidence>
<feature type="transmembrane region" description="Helical" evidence="8">
    <location>
        <begin position="528"/>
        <end position="548"/>
    </location>
</feature>
<sequence length="702" mass="80444">MKRKIKILDKMVKSNSILVGLSLLVLIFFIAFLSNWFSFQNFLVESRFYQEYLNFLNKQSLDIFVIILIPVIGATFDLIFRDKNVDGRDKALIYMGFFVIVFMILIYPKVLMGTIDYQYKDVLLLGISFHIDMLSYTVLLISSFVWFYVIVYAHEYMKHELHSTRFFFFLALTYSSVLGTMMSGDLLTMFLFFEIMTIASYTLVIHGQNDESYKAGYNYIIMGLIGGFLILTAILLLYFNLGDLSFESAISELSQMGSIKYWIIGLIIFGFGIKAGMAPVHVWLPRAHPVAPTPASALLSGVMIKVGAFGIIRVVTSYYFPDSSSIDHSLWLTSKNIGYVIIWSGIITMVMGMILALQQANIKKLLAYSSISQMGYILMGIGIGLYLGYEGAMGYTGAIYHIINHALFKSLLFMVAGVVYYHTHELNMYKLGGIWKKLPVTTIIFVIGMLGVIGMPLFNGYISKTILHHGIVEAYQHGSQIFILAEILFIITSIGTVAYLVKMFYYVFIKDNQKEYKDLTFDFSSLDLALISMSLIIILIGLNPNFILKQFILPQLNNLAYSSHFIETYIQPLNVFKFYDIIMALMIIFVGSVAFLIGKKFSLLSLHFPKWLSIEYLFFYPAYLLMKNLCKIIYGHKCPYNEEEFIKLSDDDLNNVGFIDRFVITVNVLNRRYEQSLIYADAFIYVFVLSGVFIYFFFYYIL</sequence>
<feature type="transmembrane region" description="Helical" evidence="8">
    <location>
        <begin position="578"/>
        <end position="597"/>
    </location>
</feature>
<feature type="transmembrane region" description="Helical" evidence="8">
    <location>
        <begin position="442"/>
        <end position="462"/>
    </location>
</feature>
<dbReference type="PRINTS" id="PR01434">
    <property type="entry name" value="NADHDHGNASE5"/>
</dbReference>
<feature type="transmembrane region" description="Helical" evidence="8">
    <location>
        <begin position="261"/>
        <end position="284"/>
    </location>
</feature>
<proteinExistence type="predicted"/>
<gene>
    <name evidence="11" type="ORF">HF295_04820</name>
</gene>
<dbReference type="InterPro" id="IPR001516">
    <property type="entry name" value="Proton_antipo_N"/>
</dbReference>
<evidence type="ECO:0000259" key="10">
    <source>
        <dbReference type="Pfam" id="PF00662"/>
    </source>
</evidence>
<name>A0A7L6N1S8_9MOLU</name>
<keyword evidence="5" id="KW-0560">Oxidoreductase</keyword>
<feature type="transmembrane region" description="Helical" evidence="8">
    <location>
        <begin position="399"/>
        <end position="421"/>
    </location>
</feature>
<dbReference type="RefSeq" id="WP_312031048.1">
    <property type="nucleotide sequence ID" value="NZ_CP051151.1"/>
</dbReference>
<feature type="domain" description="NADH-Ubiquinone oxidoreductase (complex I) chain 5 N-terminal" evidence="10">
    <location>
        <begin position="126"/>
        <end position="167"/>
    </location>
</feature>
<organism evidence="11 12">
    <name type="scientific">Hujiaoplasma nucleasis</name>
    <dbReference type="NCBI Taxonomy" id="2725268"/>
    <lineage>
        <taxon>Bacteria</taxon>
        <taxon>Bacillati</taxon>
        <taxon>Mycoplasmatota</taxon>
        <taxon>Mollicutes</taxon>
        <taxon>Candidatus Izemoplasmatales</taxon>
        <taxon>Hujiaoplasmataceae</taxon>
        <taxon>Hujiaoplasma</taxon>
    </lineage>
</organism>
<evidence type="ECO:0000256" key="8">
    <source>
        <dbReference type="SAM" id="Phobius"/>
    </source>
</evidence>
<evidence type="ECO:0000313" key="11">
    <source>
        <dbReference type="EMBL" id="QLY40220.1"/>
    </source>
</evidence>
<dbReference type="AlphaFoldDB" id="A0A7L6N1S8"/>
<feature type="transmembrane region" description="Helical" evidence="8">
    <location>
        <begin position="482"/>
        <end position="508"/>
    </location>
</feature>
<keyword evidence="4 8" id="KW-1133">Transmembrane helix</keyword>
<dbReference type="EMBL" id="CP051151">
    <property type="protein sequence ID" value="QLY40220.1"/>
    <property type="molecule type" value="Genomic_DNA"/>
</dbReference>
<feature type="domain" description="NADH:quinone oxidoreductase/Mrp antiporter transmembrane" evidence="9">
    <location>
        <begin position="183"/>
        <end position="476"/>
    </location>
</feature>
<dbReference type="KEGG" id="tbk:HF295_04820"/>
<keyword evidence="2" id="KW-1003">Cell membrane</keyword>
<dbReference type="InterPro" id="IPR052175">
    <property type="entry name" value="ComplexI-like_HydComp"/>
</dbReference>
<keyword evidence="12" id="KW-1185">Reference proteome</keyword>
<feature type="transmembrane region" description="Helical" evidence="8">
    <location>
        <begin position="21"/>
        <end position="39"/>
    </location>
</feature>
<dbReference type="Proteomes" id="UP000512167">
    <property type="component" value="Chromosome"/>
</dbReference>
<feature type="transmembrane region" description="Helical" evidence="8">
    <location>
        <begin position="365"/>
        <end position="387"/>
    </location>
</feature>